<keyword evidence="3" id="KW-1185">Reference proteome</keyword>
<protein>
    <submittedName>
        <fullName evidence="2">Uncharacterized protein</fullName>
    </submittedName>
</protein>
<dbReference type="Proteomes" id="UP000027138">
    <property type="component" value="Unassembled WGS sequence"/>
</dbReference>
<proteinExistence type="predicted"/>
<dbReference type="AlphaFoldDB" id="A0A067JXJ2"/>
<organism evidence="2 3">
    <name type="scientific">Jatropha curcas</name>
    <name type="common">Barbados nut</name>
    <dbReference type="NCBI Taxonomy" id="180498"/>
    <lineage>
        <taxon>Eukaryota</taxon>
        <taxon>Viridiplantae</taxon>
        <taxon>Streptophyta</taxon>
        <taxon>Embryophyta</taxon>
        <taxon>Tracheophyta</taxon>
        <taxon>Spermatophyta</taxon>
        <taxon>Magnoliopsida</taxon>
        <taxon>eudicotyledons</taxon>
        <taxon>Gunneridae</taxon>
        <taxon>Pentapetalae</taxon>
        <taxon>rosids</taxon>
        <taxon>fabids</taxon>
        <taxon>Malpighiales</taxon>
        <taxon>Euphorbiaceae</taxon>
        <taxon>Crotonoideae</taxon>
        <taxon>Jatropheae</taxon>
        <taxon>Jatropha</taxon>
    </lineage>
</organism>
<evidence type="ECO:0000256" key="1">
    <source>
        <dbReference type="SAM" id="MobiDB-lite"/>
    </source>
</evidence>
<evidence type="ECO:0000313" key="2">
    <source>
        <dbReference type="EMBL" id="KDP24234.1"/>
    </source>
</evidence>
<dbReference type="EMBL" id="KK915135">
    <property type="protein sequence ID" value="KDP24234.1"/>
    <property type="molecule type" value="Genomic_DNA"/>
</dbReference>
<feature type="region of interest" description="Disordered" evidence="1">
    <location>
        <begin position="229"/>
        <end position="248"/>
    </location>
</feature>
<gene>
    <name evidence="2" type="ORF">JCGZ_26693</name>
</gene>
<sequence>MHSWTRSLSKVEKINLWRYGLSPVITIRGAVIDWDFLRACIRLWDPKAHVFRFGAMMEEMCPLFEEFCAIIGCDPNAPLVKHEIKIGYVRSFETLFQFSRPQARAMIVDDQIDDRKPILLPLIDEFSEACPNDPDRMRLRMRALVFCLLAGFLFNRDPVMRLCPMVRQMEDMGCIGGIVLAETIRSLDRAALGFDDWTVSPIILQADADDEVGTGEEILLAPRIGKIGQSLPARDDSEDTAPRRRRDT</sequence>
<reference evidence="2 3" key="1">
    <citation type="journal article" date="2014" name="PLoS ONE">
        <title>Global Analysis of Gene Expression Profiles in Physic Nut (Jatropha curcas L.) Seedlings Exposed to Salt Stress.</title>
        <authorList>
            <person name="Zhang L."/>
            <person name="Zhang C."/>
            <person name="Wu P."/>
            <person name="Chen Y."/>
            <person name="Li M."/>
            <person name="Jiang H."/>
            <person name="Wu G."/>
        </authorList>
    </citation>
    <scope>NUCLEOTIDE SEQUENCE [LARGE SCALE GENOMIC DNA]</scope>
    <source>
        <strain evidence="3">cv. GZQX0401</strain>
        <tissue evidence="2">Young leaves</tissue>
    </source>
</reference>
<accession>A0A067JXJ2</accession>
<evidence type="ECO:0000313" key="3">
    <source>
        <dbReference type="Proteomes" id="UP000027138"/>
    </source>
</evidence>
<name>A0A067JXJ2_JATCU</name>